<dbReference type="PANTHER" id="PTHR11670">
    <property type="entry name" value="ACONITASE/IRON-RESPONSIVE ELEMENT FAMILY MEMBER"/>
    <property type="match status" value="1"/>
</dbReference>
<proteinExistence type="inferred from homology"/>
<accession>A0A7L9U547</accession>
<evidence type="ECO:0000256" key="1">
    <source>
        <dbReference type="ARBA" id="ARBA00001966"/>
    </source>
</evidence>
<dbReference type="Pfam" id="PF00694">
    <property type="entry name" value="Aconitase_C"/>
    <property type="match status" value="1"/>
</dbReference>
<evidence type="ECO:0000256" key="3">
    <source>
        <dbReference type="ARBA" id="ARBA00012926"/>
    </source>
</evidence>
<dbReference type="AlphaFoldDB" id="A0A7L9U547"/>
<dbReference type="InterPro" id="IPR012708">
    <property type="entry name" value="2Me_IsoCit_deHydtase_FeS-dep"/>
</dbReference>
<dbReference type="RefSeq" id="WP_193686568.1">
    <property type="nucleotide sequence ID" value="NZ_CP062941.1"/>
</dbReference>
<dbReference type="InterPro" id="IPR001030">
    <property type="entry name" value="Acoase/IPM_deHydtase_lsu_aba"/>
</dbReference>
<dbReference type="NCBIfam" id="NF009520">
    <property type="entry name" value="PRK12881.1"/>
    <property type="match status" value="1"/>
</dbReference>
<evidence type="ECO:0000313" key="11">
    <source>
        <dbReference type="Proteomes" id="UP000593875"/>
    </source>
</evidence>
<dbReference type="InterPro" id="IPR015931">
    <property type="entry name" value="Acnase/IPM_dHydase_lsu_aba_1/3"/>
</dbReference>
<dbReference type="FunFam" id="3.20.19.10:FF:000006">
    <property type="entry name" value="Aconitate hydratase 1"/>
    <property type="match status" value="1"/>
</dbReference>
<dbReference type="Gene3D" id="3.20.19.10">
    <property type="entry name" value="Aconitase, domain 4"/>
    <property type="match status" value="1"/>
</dbReference>
<dbReference type="EMBL" id="CP062941">
    <property type="protein sequence ID" value="QOL49529.1"/>
    <property type="molecule type" value="Genomic_DNA"/>
</dbReference>
<dbReference type="InterPro" id="IPR006249">
    <property type="entry name" value="Aconitase/IRP2"/>
</dbReference>
<dbReference type="KEGG" id="mlir:LPB04_22025"/>
<dbReference type="InterPro" id="IPR000573">
    <property type="entry name" value="AconitaseA/IPMdHydase_ssu_swvl"/>
</dbReference>
<gene>
    <name evidence="10" type="primary">acnD</name>
    <name evidence="10" type="ORF">LPB04_22025</name>
</gene>
<sequence length="866" mass="94704">MNNAYRKPLHGTNLHYFDTREAVDSIQAGAYDKLPYTSRVLAENLVRRCEPMALVPSLKQLIERKRDLDFPWFPARVVCHDILGQTALVDLAGLRDAIAQEGGNPALVNPVVPTQLVVDHSLAVECGGFDPDAFEKNRAIEDRRNEDRFHFIDWTKKAFQNVDVIPPGNGILHQINLERMSPVVQVKDGIAFPDTLVGTDSHTPMVDALGVIAIGVGGLEAESVMLGRASWMRLPDIVGVELTGKPQPGITATDVVLALTEFLRNAKVVSTWLEFYGEGASNLTLGDRATISNMAPEFGATAAMFYIDEQTIKYLRLTGREDEQVKLVEDYAKETGLWADSLANAEYERVLHFDLSTVVRNIAGPSNPHKRVPTSELAARGISGVVENEPGKMPDGAVIIAAITSCTNTNNPRNMIAAGLIARNANKLGLLRKPWVKSSLAPGSKAVSLYLEEAGLMPELEKLGFGVVAFACTTCNGMSGALDPVIQQEIIERDLYATAVLSGNRNFDGRIHPYAKQAFLASPPLVIAYAIAGTIRFDIEKDVLGTDSAGKEIRLADIWPSDAEIDAVIEQSVKPEQFRKVYTPMFARVADDGEAVSPLYDWREMSTYIRRPPYWEGALAGERSLSGMRALAVLGDNITTDHLSPSNAIMMDSAAGEYLFKMGLPEEDFNSYATHRGDHLTAQRATFANPTLKNEMVRNPDGSVRAGSLARIEPEGQVTRMWEAIETYMERKQPLIVIAGADYGQGSSRDWAAKGVRLAGVEAIVAEGFERIHRTNLVGMGVLPLEFQPGVNRLTLGLDGTETYDVLGERTPRATLTLVINRRSGERVEVPVICRLDTAEEVSIYEAGGVLQRFAQDFLASSKVAA</sequence>
<reference evidence="10 11" key="1">
    <citation type="submission" date="2020-10" db="EMBL/GenBank/DDBJ databases">
        <title>Genome sequencing of Massilia sp. LPB0304.</title>
        <authorList>
            <person name="Kim J."/>
        </authorList>
    </citation>
    <scope>NUCLEOTIDE SEQUENCE [LARGE SCALE GENOMIC DNA]</scope>
    <source>
        <strain evidence="10 11">LPB0304</strain>
    </source>
</reference>
<dbReference type="SUPFAM" id="SSF53732">
    <property type="entry name" value="Aconitase iron-sulfur domain"/>
    <property type="match status" value="1"/>
</dbReference>
<evidence type="ECO:0000256" key="7">
    <source>
        <dbReference type="ARBA" id="ARBA00023501"/>
    </source>
</evidence>
<dbReference type="GO" id="GO:0003994">
    <property type="term" value="F:aconitate hydratase activity"/>
    <property type="evidence" value="ECO:0007669"/>
    <property type="project" value="UniProtKB-EC"/>
</dbReference>
<evidence type="ECO:0000259" key="9">
    <source>
        <dbReference type="Pfam" id="PF00694"/>
    </source>
</evidence>
<dbReference type="NCBIfam" id="NF006757">
    <property type="entry name" value="PRK09277.1"/>
    <property type="match status" value="1"/>
</dbReference>
<dbReference type="InterPro" id="IPR036008">
    <property type="entry name" value="Aconitase_4Fe-4S_dom"/>
</dbReference>
<name>A0A7L9U547_9BURK</name>
<comment type="cofactor">
    <cofactor evidence="1">
        <name>[4Fe-4S] cluster</name>
        <dbReference type="ChEBI" id="CHEBI:49883"/>
    </cofactor>
</comment>
<dbReference type="GO" id="GO:0019679">
    <property type="term" value="P:propionate metabolic process, methylcitrate cycle"/>
    <property type="evidence" value="ECO:0007669"/>
    <property type="project" value="InterPro"/>
</dbReference>
<dbReference type="Gene3D" id="3.30.499.10">
    <property type="entry name" value="Aconitase, domain 3"/>
    <property type="match status" value="2"/>
</dbReference>
<evidence type="ECO:0000256" key="6">
    <source>
        <dbReference type="ARBA" id="ARBA00023014"/>
    </source>
</evidence>
<keyword evidence="10" id="KW-0456">Lyase</keyword>
<dbReference type="GO" id="GO:0046872">
    <property type="term" value="F:metal ion binding"/>
    <property type="evidence" value="ECO:0007669"/>
    <property type="project" value="UniProtKB-KW"/>
</dbReference>
<evidence type="ECO:0000256" key="2">
    <source>
        <dbReference type="ARBA" id="ARBA00007185"/>
    </source>
</evidence>
<evidence type="ECO:0000256" key="5">
    <source>
        <dbReference type="ARBA" id="ARBA00023004"/>
    </source>
</evidence>
<keyword evidence="5" id="KW-0408">Iron</keyword>
<dbReference type="EC" id="4.2.1.3" evidence="3"/>
<feature type="domain" description="Aconitase A/isopropylmalate dehydratase small subunit swivel" evidence="9">
    <location>
        <begin position="658"/>
        <end position="788"/>
    </location>
</feature>
<dbReference type="GO" id="GO:0051536">
    <property type="term" value="F:iron-sulfur cluster binding"/>
    <property type="evidence" value="ECO:0007669"/>
    <property type="project" value="UniProtKB-KW"/>
</dbReference>
<keyword evidence="6" id="KW-0411">Iron-sulfur</keyword>
<dbReference type="SUPFAM" id="SSF52016">
    <property type="entry name" value="LeuD/IlvD-like"/>
    <property type="match status" value="1"/>
</dbReference>
<evidence type="ECO:0000259" key="8">
    <source>
        <dbReference type="Pfam" id="PF00330"/>
    </source>
</evidence>
<evidence type="ECO:0000256" key="4">
    <source>
        <dbReference type="ARBA" id="ARBA00022723"/>
    </source>
</evidence>
<comment type="similarity">
    <text evidence="2">Belongs to the aconitase/IPM isomerase family.</text>
</comment>
<dbReference type="NCBIfam" id="TIGR02333">
    <property type="entry name" value="2met_isocit_dHY"/>
    <property type="match status" value="1"/>
</dbReference>
<protein>
    <recommendedName>
        <fullName evidence="3">aconitate hydratase</fullName>
        <ecNumber evidence="3">4.2.1.3</ecNumber>
    </recommendedName>
</protein>
<dbReference type="InterPro" id="IPR015928">
    <property type="entry name" value="Aconitase/3IPM_dehydase_swvl"/>
</dbReference>
<dbReference type="Gene3D" id="6.10.190.10">
    <property type="match status" value="1"/>
</dbReference>
<evidence type="ECO:0000313" key="10">
    <source>
        <dbReference type="EMBL" id="QOL49529.1"/>
    </source>
</evidence>
<dbReference type="Pfam" id="PF00330">
    <property type="entry name" value="Aconitase"/>
    <property type="match status" value="1"/>
</dbReference>
<organism evidence="10 11">
    <name type="scientific">Massilia litorea</name>
    <dbReference type="NCBI Taxonomy" id="2769491"/>
    <lineage>
        <taxon>Bacteria</taxon>
        <taxon>Pseudomonadati</taxon>
        <taxon>Pseudomonadota</taxon>
        <taxon>Betaproteobacteria</taxon>
        <taxon>Burkholderiales</taxon>
        <taxon>Oxalobacteraceae</taxon>
        <taxon>Telluria group</taxon>
        <taxon>Massilia</taxon>
    </lineage>
</organism>
<feature type="domain" description="Aconitase/3-isopropylmalate dehydratase large subunit alpha/beta/alpha" evidence="8">
    <location>
        <begin position="66"/>
        <end position="533"/>
    </location>
</feature>
<dbReference type="Proteomes" id="UP000593875">
    <property type="component" value="Chromosome"/>
</dbReference>
<comment type="catalytic activity">
    <reaction evidence="7">
        <text>citrate = D-threo-isocitrate</text>
        <dbReference type="Rhea" id="RHEA:10336"/>
        <dbReference type="ChEBI" id="CHEBI:15562"/>
        <dbReference type="ChEBI" id="CHEBI:16947"/>
        <dbReference type="EC" id="4.2.1.3"/>
    </reaction>
</comment>
<keyword evidence="11" id="KW-1185">Reference proteome</keyword>
<dbReference type="PRINTS" id="PR00415">
    <property type="entry name" value="ACONITASE"/>
</dbReference>
<keyword evidence="4" id="KW-0479">Metal-binding</keyword>